<keyword evidence="4" id="KW-1185">Reference proteome</keyword>
<dbReference type="Proteomes" id="UP000053300">
    <property type="component" value="Unassembled WGS sequence"/>
</dbReference>
<dbReference type="EMBL" id="CP020121">
    <property type="protein sequence ID" value="AQZ97049.1"/>
    <property type="molecule type" value="Genomic_DNA"/>
</dbReference>
<dbReference type="RefSeq" id="WP_054066394.1">
    <property type="nucleotide sequence ID" value="NZ_CAUCIF010000007.1"/>
</dbReference>
<reference evidence="2 5" key="2">
    <citation type="submission" date="2017-03" db="EMBL/GenBank/DDBJ databases">
        <title>Rapid Whole Genome Sequencing of Comamonas kerstersii Causing Continuous ambulatory Peritoneal Dialysis-Associated Peritonitis.</title>
        <authorList>
            <person name="Zheng B."/>
        </authorList>
    </citation>
    <scope>NUCLEOTIDE SEQUENCE [LARGE SCALE GENOMIC DNA]</scope>
    <source>
        <strain evidence="2 5">8943</strain>
    </source>
</reference>
<proteinExistence type="predicted"/>
<dbReference type="KEGG" id="cke:B5M06_01015"/>
<accession>A0A1V0BAU0</accession>
<accession>A0A0W7Z304</accession>
<dbReference type="GeneID" id="83037896"/>
<dbReference type="Pfam" id="PF22036">
    <property type="entry name" value="MoaF_like"/>
    <property type="match status" value="1"/>
</dbReference>
<dbReference type="EMBL" id="LPXH01000019">
    <property type="protein sequence ID" value="KUF41738.1"/>
    <property type="molecule type" value="Genomic_DNA"/>
</dbReference>
<protein>
    <recommendedName>
        <fullName evidence="1">MoaF-like domain-containing protein</fullName>
    </recommendedName>
</protein>
<dbReference type="Gene3D" id="2.40.128.20">
    <property type="match status" value="1"/>
</dbReference>
<reference evidence="3 4" key="1">
    <citation type="submission" date="2015-12" db="EMBL/GenBank/DDBJ databases">
        <title>Complete genome sequence of a multi-drug resistant strain Acidovorax sp. 12322-1.</title>
        <authorList>
            <person name="Ming D."/>
            <person name="Wang M."/>
            <person name="Hu S."/>
            <person name="Zhou Y."/>
            <person name="Jiang T."/>
        </authorList>
    </citation>
    <scope>NUCLEOTIDE SEQUENCE [LARGE SCALE GENOMIC DNA]</scope>
    <source>
        <strain evidence="3 4">12322-1</strain>
    </source>
</reference>
<evidence type="ECO:0000313" key="2">
    <source>
        <dbReference type="EMBL" id="AQZ97049.1"/>
    </source>
</evidence>
<dbReference type="InterPro" id="IPR012674">
    <property type="entry name" value="Calycin"/>
</dbReference>
<dbReference type="OrthoDB" id="8794267at2"/>
<feature type="domain" description="MoaF-like" evidence="1">
    <location>
        <begin position="11"/>
        <end position="93"/>
    </location>
</feature>
<sequence>MTMHYTGALLGRNAVIEFPESTAYVSYSVRGELKWKVTDKHGNVTQGQERLSYLQLSDKLHFLNWVEKTGFTVSQVIDTETCTVKAFWSSADEMSDSGHRASMFVNGTFRFA</sequence>
<organism evidence="3 4">
    <name type="scientific">Comamonas kerstersii</name>
    <dbReference type="NCBI Taxonomy" id="225992"/>
    <lineage>
        <taxon>Bacteria</taxon>
        <taxon>Pseudomonadati</taxon>
        <taxon>Pseudomonadota</taxon>
        <taxon>Betaproteobacteria</taxon>
        <taxon>Burkholderiales</taxon>
        <taxon>Comamonadaceae</taxon>
        <taxon>Comamonas</taxon>
    </lineage>
</organism>
<evidence type="ECO:0000313" key="3">
    <source>
        <dbReference type="EMBL" id="KUF41738.1"/>
    </source>
</evidence>
<name>A0A0W7Z304_9BURK</name>
<dbReference type="AlphaFoldDB" id="A0A0W7Z304"/>
<dbReference type="STRING" id="225992.B5M06_01015"/>
<gene>
    <name evidence="3" type="ORF">AS359_07215</name>
    <name evidence="2" type="ORF">B5M06_01015</name>
</gene>
<dbReference type="InterPro" id="IPR053892">
    <property type="entry name" value="MoaF-like"/>
</dbReference>
<evidence type="ECO:0000313" key="5">
    <source>
        <dbReference type="Proteomes" id="UP000242792"/>
    </source>
</evidence>
<evidence type="ECO:0000259" key="1">
    <source>
        <dbReference type="Pfam" id="PF22036"/>
    </source>
</evidence>
<evidence type="ECO:0000313" key="4">
    <source>
        <dbReference type="Proteomes" id="UP000053300"/>
    </source>
</evidence>
<dbReference type="Proteomes" id="UP000242792">
    <property type="component" value="Chromosome"/>
</dbReference>